<keyword evidence="1" id="KW-0732">Signal</keyword>
<gene>
    <name evidence="2" type="ORF">FM037_19660</name>
</gene>
<proteinExistence type="predicted"/>
<protein>
    <submittedName>
        <fullName evidence="2">Amino acid ABC transporter substrate-binding protein</fullName>
    </submittedName>
</protein>
<keyword evidence="3" id="KW-1185">Reference proteome</keyword>
<sequence>MIVRINTLFLLIILSSALHAEVVVTYPKARSAQDVRSNDLIELLTLSLEVTKETHGAYKLQASGDFMNEKRQRVELSKGERLNIMWSSTSTALEESLLPIRIPLRKGLLGYRISLINKNNQDNIDRVKTLNDLRGLTIGQGHGWGDSAIYESNGIKVKEADYDSLFKMVVQNRFDLFPRGINEVFDEYRERAVKAPSLAIEENLLIVYLWPYYFFTNKKDWVLADRIETGLKKIISDGTFDKVFLRHHSVSIKKANMSKRRVLRIQNVFLPETVPVDDKSLWFDPFKEF</sequence>
<name>A0ABX5X707_9GAMM</name>
<dbReference type="Proteomes" id="UP000315947">
    <property type="component" value="Chromosome"/>
</dbReference>
<evidence type="ECO:0000256" key="1">
    <source>
        <dbReference type="SAM" id="SignalP"/>
    </source>
</evidence>
<accession>A0ABX5X707</accession>
<feature type="chain" id="PRO_5047073434" evidence="1">
    <location>
        <begin position="21"/>
        <end position="289"/>
    </location>
</feature>
<reference evidence="2 3" key="1">
    <citation type="submission" date="2019-07" db="EMBL/GenBank/DDBJ databases">
        <title>Shewanella sp. YLB-06 whole genomic sequence.</title>
        <authorList>
            <person name="Yu L."/>
        </authorList>
    </citation>
    <scope>NUCLEOTIDE SEQUENCE [LARGE SCALE GENOMIC DNA]</scope>
    <source>
        <strain evidence="2 3">YLB-06</strain>
    </source>
</reference>
<evidence type="ECO:0000313" key="3">
    <source>
        <dbReference type="Proteomes" id="UP000315947"/>
    </source>
</evidence>
<dbReference type="SUPFAM" id="SSF53850">
    <property type="entry name" value="Periplasmic binding protein-like II"/>
    <property type="match status" value="1"/>
</dbReference>
<dbReference type="RefSeq" id="WP_144047387.1">
    <property type="nucleotide sequence ID" value="NZ_CP041614.1"/>
</dbReference>
<feature type="signal peptide" evidence="1">
    <location>
        <begin position="1"/>
        <end position="20"/>
    </location>
</feature>
<dbReference type="EMBL" id="CP041614">
    <property type="protein sequence ID" value="QDO85041.1"/>
    <property type="molecule type" value="Genomic_DNA"/>
</dbReference>
<organism evidence="2 3">
    <name type="scientific">Shewanella psychropiezotolerans</name>
    <dbReference type="NCBI Taxonomy" id="2593655"/>
    <lineage>
        <taxon>Bacteria</taxon>
        <taxon>Pseudomonadati</taxon>
        <taxon>Pseudomonadota</taxon>
        <taxon>Gammaproteobacteria</taxon>
        <taxon>Alteromonadales</taxon>
        <taxon>Shewanellaceae</taxon>
        <taxon>Shewanella</taxon>
    </lineage>
</organism>
<evidence type="ECO:0000313" key="2">
    <source>
        <dbReference type="EMBL" id="QDO85041.1"/>
    </source>
</evidence>
<dbReference type="Gene3D" id="3.40.190.10">
    <property type="entry name" value="Periplasmic binding protein-like II"/>
    <property type="match status" value="2"/>
</dbReference>